<dbReference type="AlphaFoldDB" id="A0A6B2M4Z2"/>
<name>A0A6B2M4Z2_9BACT</name>
<comment type="caution">
    <text evidence="1">The sequence shown here is derived from an EMBL/GenBank/DDBJ whole genome shotgun (WGS) entry which is preliminary data.</text>
</comment>
<dbReference type="RefSeq" id="WP_163966801.1">
    <property type="nucleotide sequence ID" value="NZ_JAAGNX010000003.1"/>
</dbReference>
<keyword evidence="2" id="KW-1185">Reference proteome</keyword>
<organism evidence="1 2">
    <name type="scientific">Oceanipulchritudo coccoides</name>
    <dbReference type="NCBI Taxonomy" id="2706888"/>
    <lineage>
        <taxon>Bacteria</taxon>
        <taxon>Pseudomonadati</taxon>
        <taxon>Verrucomicrobiota</taxon>
        <taxon>Opitutia</taxon>
        <taxon>Puniceicoccales</taxon>
        <taxon>Oceanipulchritudinaceae</taxon>
        <taxon>Oceanipulchritudo</taxon>
    </lineage>
</organism>
<reference evidence="1 2" key="1">
    <citation type="submission" date="2020-02" db="EMBL/GenBank/DDBJ databases">
        <title>Albibacoteraceae fam. nov., the first described family within the subdivision 4 Verrucomicrobia.</title>
        <authorList>
            <person name="Xi F."/>
        </authorList>
    </citation>
    <scope>NUCLEOTIDE SEQUENCE [LARGE SCALE GENOMIC DNA]</scope>
    <source>
        <strain evidence="1 2">CK1056</strain>
    </source>
</reference>
<proteinExistence type="predicted"/>
<protein>
    <submittedName>
        <fullName evidence="1">Uncharacterized protein</fullName>
    </submittedName>
</protein>
<gene>
    <name evidence="1" type="ORF">G0Q06_12880</name>
</gene>
<evidence type="ECO:0000313" key="1">
    <source>
        <dbReference type="EMBL" id="NDV63352.1"/>
    </source>
</evidence>
<evidence type="ECO:0000313" key="2">
    <source>
        <dbReference type="Proteomes" id="UP000478417"/>
    </source>
</evidence>
<accession>A0A6B2M4Z2</accession>
<sequence>MLGYTYLANLKDIEEFGPNDLARFPFIGCVYLGHLLEKADPISIQQTYLQLAGYRSLDICFFLWEDLKRIRTDCFVGMCLQPFLHIDEEAPWVSVLSYREGNSAVQAFHPVTEKVSLEDSDPERPIRVAVQESVTKVLAKLITPELERMHYSWPVKTKSSKLPNGPLIQKAIQAYPTKKEFLEQDVDEDGNFFLDSETLNNFKACVPVAGTTIEKVSKYLGRKEYDLVLRWIKPRSDLLKQLRKSTGHSKAELCRIHCIGVPEFFDMVESAHLLPEECFRFLLHIFKEQMQGKYLPTDLIQFETEDY</sequence>
<dbReference type="Proteomes" id="UP000478417">
    <property type="component" value="Unassembled WGS sequence"/>
</dbReference>
<dbReference type="EMBL" id="JAAGNX010000003">
    <property type="protein sequence ID" value="NDV63352.1"/>
    <property type="molecule type" value="Genomic_DNA"/>
</dbReference>